<dbReference type="Pfam" id="PF10082">
    <property type="entry name" value="BBP2_2"/>
    <property type="match status" value="1"/>
</dbReference>
<gene>
    <name evidence="2" type="ORF">JIN87_00950</name>
</gene>
<evidence type="ECO:0000313" key="2">
    <source>
        <dbReference type="EMBL" id="MBK1875410.1"/>
    </source>
</evidence>
<dbReference type="SUPFAM" id="SSF56935">
    <property type="entry name" value="Porins"/>
    <property type="match status" value="1"/>
</dbReference>
<comment type="caution">
    <text evidence="2">The sequence shown here is derived from an EMBL/GenBank/DDBJ whole genome shotgun (WGS) entry which is preliminary data.</text>
</comment>
<protein>
    <submittedName>
        <fullName evidence="2">Outer membrane beta-barrel protein</fullName>
    </submittedName>
</protein>
<evidence type="ECO:0000256" key="1">
    <source>
        <dbReference type="SAM" id="SignalP"/>
    </source>
</evidence>
<feature type="signal peptide" evidence="1">
    <location>
        <begin position="1"/>
        <end position="25"/>
    </location>
</feature>
<dbReference type="Proteomes" id="UP000617628">
    <property type="component" value="Unassembled WGS sequence"/>
</dbReference>
<sequence length="395" mass="43961">MIRSTKLLICVLSGIAAFATTITQAGPRVAGGDLTILGTVEVTETDRASPNATSSSDTIFRFTPAFNWARESNRMALSSSLSFPMSRYEDNDALDSDSISFSLNGEMPFGNGPKLSGDWGISYFDGVQASYFTNQNLDSEDFSANAYIDYLLQRKLSFRSRISYQDRSSNGIERISSNDHKTTLFAAGLHSRDFIRGRIGLYAEYVIQERKTNSNQQNEGIDDTDDGLNFGITGQILPERLFPKLDADLSFGFTSTGVDSSNSNTNSGDENRLTLNGRLAYPFNPKTNVALTYNRNLDITDDDQTVESSTFELSLDYTPKQKLSFVSAIAFESNDYIYDINSRNDDVFRFSFGANYSIRSNWFASFSIDHRDSSSNNAISDYDSTQFTLSTTIQF</sequence>
<dbReference type="InterPro" id="IPR018759">
    <property type="entry name" value="BBP2_2"/>
</dbReference>
<name>A0A934RQ26_9BACT</name>
<proteinExistence type="predicted"/>
<feature type="chain" id="PRO_5037234997" evidence="1">
    <location>
        <begin position="26"/>
        <end position="395"/>
    </location>
</feature>
<keyword evidence="3" id="KW-1185">Reference proteome</keyword>
<dbReference type="AlphaFoldDB" id="A0A934RQ26"/>
<organism evidence="2 3">
    <name type="scientific">Pelagicoccus mobilis</name>
    <dbReference type="NCBI Taxonomy" id="415221"/>
    <lineage>
        <taxon>Bacteria</taxon>
        <taxon>Pseudomonadati</taxon>
        <taxon>Verrucomicrobiota</taxon>
        <taxon>Opitutia</taxon>
        <taxon>Puniceicoccales</taxon>
        <taxon>Pelagicoccaceae</taxon>
        <taxon>Pelagicoccus</taxon>
    </lineage>
</organism>
<dbReference type="EMBL" id="JAENIL010000002">
    <property type="protein sequence ID" value="MBK1875410.1"/>
    <property type="molecule type" value="Genomic_DNA"/>
</dbReference>
<accession>A0A934RQ26</accession>
<evidence type="ECO:0000313" key="3">
    <source>
        <dbReference type="Proteomes" id="UP000617628"/>
    </source>
</evidence>
<dbReference type="RefSeq" id="WP_200353628.1">
    <property type="nucleotide sequence ID" value="NZ_JAENIL010000002.1"/>
</dbReference>
<reference evidence="2" key="1">
    <citation type="submission" date="2021-01" db="EMBL/GenBank/DDBJ databases">
        <title>Modified the classification status of verrucomicrobia.</title>
        <authorList>
            <person name="Feng X."/>
        </authorList>
    </citation>
    <scope>NUCLEOTIDE SEQUENCE</scope>
    <source>
        <strain evidence="2">KCTC 13126</strain>
    </source>
</reference>
<keyword evidence="1" id="KW-0732">Signal</keyword>
<dbReference type="InterPro" id="IPR023614">
    <property type="entry name" value="Porin_dom_sf"/>
</dbReference>
<dbReference type="Gene3D" id="2.40.160.10">
    <property type="entry name" value="Porin"/>
    <property type="match status" value="1"/>
</dbReference>